<proteinExistence type="predicted"/>
<dbReference type="AlphaFoldDB" id="A0A0F9QB49"/>
<name>A0A0F9QB49_9ZZZZ</name>
<reference evidence="1" key="1">
    <citation type="journal article" date="2015" name="Nature">
        <title>Complex archaea that bridge the gap between prokaryotes and eukaryotes.</title>
        <authorList>
            <person name="Spang A."/>
            <person name="Saw J.H."/>
            <person name="Jorgensen S.L."/>
            <person name="Zaremba-Niedzwiedzka K."/>
            <person name="Martijn J."/>
            <person name="Lind A.E."/>
            <person name="van Eijk R."/>
            <person name="Schleper C."/>
            <person name="Guy L."/>
            <person name="Ettema T.J."/>
        </authorList>
    </citation>
    <scope>NUCLEOTIDE SEQUENCE</scope>
</reference>
<protein>
    <submittedName>
        <fullName evidence="1">Uncharacterized protein</fullName>
    </submittedName>
</protein>
<evidence type="ECO:0000313" key="1">
    <source>
        <dbReference type="EMBL" id="KKN02598.1"/>
    </source>
</evidence>
<organism evidence="1">
    <name type="scientific">marine sediment metagenome</name>
    <dbReference type="NCBI Taxonomy" id="412755"/>
    <lineage>
        <taxon>unclassified sequences</taxon>
        <taxon>metagenomes</taxon>
        <taxon>ecological metagenomes</taxon>
    </lineage>
</organism>
<sequence length="57" mass="6948">MNNYNEIHWKGLYIRQLIKRGIEKDFAWETYEAGRDFHDFLSCPEDSADDELSYWDD</sequence>
<comment type="caution">
    <text evidence="1">The sequence shown here is derived from an EMBL/GenBank/DDBJ whole genome shotgun (WGS) entry which is preliminary data.</text>
</comment>
<gene>
    <name evidence="1" type="ORF">LCGC14_1116010</name>
</gene>
<accession>A0A0F9QB49</accession>
<dbReference type="EMBL" id="LAZR01005129">
    <property type="protein sequence ID" value="KKN02598.1"/>
    <property type="molecule type" value="Genomic_DNA"/>
</dbReference>